<evidence type="ECO:0000256" key="1">
    <source>
        <dbReference type="SAM" id="SignalP"/>
    </source>
</evidence>
<reference evidence="3" key="1">
    <citation type="journal article" date="2019" name="Int. J. Syst. Evol. Microbiol.">
        <title>The Global Catalogue of Microorganisms (GCM) 10K type strain sequencing project: providing services to taxonomists for standard genome sequencing and annotation.</title>
        <authorList>
            <consortium name="The Broad Institute Genomics Platform"/>
            <consortium name="The Broad Institute Genome Sequencing Center for Infectious Disease"/>
            <person name="Wu L."/>
            <person name="Ma J."/>
        </authorList>
    </citation>
    <scope>NUCLEOTIDE SEQUENCE [LARGE SCALE GENOMIC DNA]</scope>
    <source>
        <strain evidence="3">JCM 17858</strain>
    </source>
</reference>
<dbReference type="Proteomes" id="UP001500394">
    <property type="component" value="Unassembled WGS sequence"/>
</dbReference>
<dbReference type="PANTHER" id="PTHR41339">
    <property type="entry name" value="LIPL48"/>
    <property type="match status" value="1"/>
</dbReference>
<dbReference type="PANTHER" id="PTHR41339:SF1">
    <property type="entry name" value="SECRETED PROTEIN"/>
    <property type="match status" value="1"/>
</dbReference>
<evidence type="ECO:0008006" key="4">
    <source>
        <dbReference type="Google" id="ProtNLM"/>
    </source>
</evidence>
<gene>
    <name evidence="2" type="ORF">GCM10023173_18420</name>
</gene>
<keyword evidence="3" id="KW-1185">Reference proteome</keyword>
<keyword evidence="1" id="KW-0732">Signal</keyword>
<comment type="caution">
    <text evidence="2">The sequence shown here is derived from an EMBL/GenBank/DDBJ whole genome shotgun (WGS) entry which is preliminary data.</text>
</comment>
<proteinExistence type="predicted"/>
<sequence length="386" mass="40504">MKTKLLAIIAVSVLAFTSCSSDDDDNPTGVTELTVLNGNITGDAVVSGSSINLTGPTYVKEGATLTIPAGTTITATTEGTSAFILVERGAKIIAKGTAAAPIKFTSTTKRSGSWGGLIINGYAPLSRASQSAPSNYQTEISPNIMYGGDNPSDNSGELDYVILEYTGANISDAAEHNGLTLNGVGNGTKISNIYIKDGADDGIEFFGGSVNVTNLLVVNAEDDMFDFTQGYTGTLTNAYGIWEPSFTTNEGDPRGIEADGNMDGKTPNDIAQSNFTINGMTIVQRSTTQGLAGTMQDIVKIRRKAKANITNLLIQIGDNSLFGDIIDLDDSNQDNKGDASSTITYTFRPESRFDAALVKSAGATVTKNDSQTGADVSVFSWTGYSF</sequence>
<protein>
    <recommendedName>
        <fullName evidence="4">Multidrug transporter</fullName>
    </recommendedName>
</protein>
<name>A0ABP8R484_9SPHI</name>
<evidence type="ECO:0000313" key="2">
    <source>
        <dbReference type="EMBL" id="GAA4517655.1"/>
    </source>
</evidence>
<organism evidence="2 3">
    <name type="scientific">Sphingobacterium thermophilum</name>
    <dbReference type="NCBI Taxonomy" id="768534"/>
    <lineage>
        <taxon>Bacteria</taxon>
        <taxon>Pseudomonadati</taxon>
        <taxon>Bacteroidota</taxon>
        <taxon>Sphingobacteriia</taxon>
        <taxon>Sphingobacteriales</taxon>
        <taxon>Sphingobacteriaceae</taxon>
        <taxon>Sphingobacterium</taxon>
    </lineage>
</organism>
<accession>A0ABP8R484</accession>
<feature type="signal peptide" evidence="1">
    <location>
        <begin position="1"/>
        <end position="20"/>
    </location>
</feature>
<feature type="chain" id="PRO_5046061033" description="Multidrug transporter" evidence="1">
    <location>
        <begin position="21"/>
        <end position="386"/>
    </location>
</feature>
<dbReference type="EMBL" id="BAABGR010000026">
    <property type="protein sequence ID" value="GAA4517655.1"/>
    <property type="molecule type" value="Genomic_DNA"/>
</dbReference>
<dbReference type="PROSITE" id="PS51257">
    <property type="entry name" value="PROKAR_LIPOPROTEIN"/>
    <property type="match status" value="1"/>
</dbReference>
<evidence type="ECO:0000313" key="3">
    <source>
        <dbReference type="Proteomes" id="UP001500394"/>
    </source>
</evidence>